<keyword evidence="1" id="KW-0863">Zinc-finger</keyword>
<dbReference type="GO" id="GO:0004523">
    <property type="term" value="F:RNA-DNA hybrid ribonuclease activity"/>
    <property type="evidence" value="ECO:0007669"/>
    <property type="project" value="InterPro"/>
</dbReference>
<dbReference type="PROSITE" id="PS50879">
    <property type="entry name" value="RNASE_H_1"/>
    <property type="match status" value="1"/>
</dbReference>
<dbReference type="InterPro" id="IPR036397">
    <property type="entry name" value="RNaseH_sf"/>
</dbReference>
<dbReference type="InterPro" id="IPR036691">
    <property type="entry name" value="Endo/exonu/phosph_ase_sf"/>
</dbReference>
<dbReference type="SUPFAM" id="SSF53098">
    <property type="entry name" value="Ribonuclease H-like"/>
    <property type="match status" value="1"/>
</dbReference>
<dbReference type="InterPro" id="IPR012337">
    <property type="entry name" value="RNaseH-like_sf"/>
</dbReference>
<feature type="compositionally biased region" description="Pro residues" evidence="3">
    <location>
        <begin position="1"/>
        <end position="12"/>
    </location>
</feature>
<dbReference type="Proteomes" id="UP000053732">
    <property type="component" value="Unassembled WGS sequence"/>
</dbReference>
<evidence type="ECO:0000259" key="5">
    <source>
        <dbReference type="PROSITE" id="PS50878"/>
    </source>
</evidence>
<keyword evidence="2" id="KW-0175">Coiled coil</keyword>
<dbReference type="InterPro" id="IPR043502">
    <property type="entry name" value="DNA/RNA_pol_sf"/>
</dbReference>
<dbReference type="PROSITE" id="PS50878">
    <property type="entry name" value="RT_POL"/>
    <property type="match status" value="1"/>
</dbReference>
<evidence type="ECO:0000256" key="3">
    <source>
        <dbReference type="SAM" id="MobiDB-lite"/>
    </source>
</evidence>
<proteinExistence type="predicted"/>
<evidence type="ECO:0000259" key="4">
    <source>
        <dbReference type="PROSITE" id="PS50158"/>
    </source>
</evidence>
<feature type="domain" description="RNase H type-1" evidence="6">
    <location>
        <begin position="1355"/>
        <end position="1502"/>
    </location>
</feature>
<dbReference type="InterPro" id="IPR005135">
    <property type="entry name" value="Endo/exonuclease/phosphatase"/>
</dbReference>
<evidence type="ECO:0000313" key="8">
    <source>
        <dbReference type="Proteomes" id="UP000053732"/>
    </source>
</evidence>
<dbReference type="InterPro" id="IPR001878">
    <property type="entry name" value="Znf_CCHC"/>
</dbReference>
<evidence type="ECO:0000256" key="2">
    <source>
        <dbReference type="SAM" id="Coils"/>
    </source>
</evidence>
<dbReference type="PROSITE" id="PS50158">
    <property type="entry name" value="ZF_CCHC"/>
    <property type="match status" value="1"/>
</dbReference>
<dbReference type="GO" id="GO:0003676">
    <property type="term" value="F:nucleic acid binding"/>
    <property type="evidence" value="ECO:0007669"/>
    <property type="project" value="InterPro"/>
</dbReference>
<keyword evidence="8" id="KW-1185">Reference proteome</keyword>
<evidence type="ECO:0000313" key="7">
    <source>
        <dbReference type="EMBL" id="CRL30999.1"/>
    </source>
</evidence>
<dbReference type="Pfam" id="PF00075">
    <property type="entry name" value="RNase_H"/>
    <property type="match status" value="1"/>
</dbReference>
<dbReference type="PANTHER" id="PTHR33481:SF1">
    <property type="entry name" value="ENDONUCLEASE_EXONUCLEASE_PHOSPHATASE DOMAIN-CONTAINING PROTEIN-RELATED"/>
    <property type="match status" value="1"/>
</dbReference>
<evidence type="ECO:0000259" key="6">
    <source>
        <dbReference type="PROSITE" id="PS50879"/>
    </source>
</evidence>
<dbReference type="SUPFAM" id="SSF56672">
    <property type="entry name" value="DNA/RNA polymerases"/>
    <property type="match status" value="1"/>
</dbReference>
<keyword evidence="1" id="KW-0479">Metal-binding</keyword>
<gene>
    <name evidence="7" type="ORF">PCAMFM013_S067g000007</name>
</gene>
<dbReference type="CDD" id="cd09276">
    <property type="entry name" value="Rnase_HI_RT_non_LTR"/>
    <property type="match status" value="1"/>
</dbReference>
<dbReference type="Pfam" id="PF00078">
    <property type="entry name" value="RVT_1"/>
    <property type="match status" value="1"/>
</dbReference>
<dbReference type="EMBL" id="HG793200">
    <property type="protein sequence ID" value="CRL30999.1"/>
    <property type="molecule type" value="Genomic_DNA"/>
</dbReference>
<dbReference type="PANTHER" id="PTHR33481">
    <property type="entry name" value="REVERSE TRANSCRIPTASE"/>
    <property type="match status" value="1"/>
</dbReference>
<keyword evidence="1" id="KW-0862">Zinc</keyword>
<feature type="domain" description="CCHC-type" evidence="4">
    <location>
        <begin position="339"/>
        <end position="355"/>
    </location>
</feature>
<dbReference type="Gene3D" id="3.60.10.10">
    <property type="entry name" value="Endonuclease/exonuclease/phosphatase"/>
    <property type="match status" value="1"/>
</dbReference>
<dbReference type="STRING" id="1429867.A0A0G4PXY0"/>
<dbReference type="GO" id="GO:0008270">
    <property type="term" value="F:zinc ion binding"/>
    <property type="evidence" value="ECO:0007669"/>
    <property type="project" value="UniProtKB-KW"/>
</dbReference>
<feature type="compositionally biased region" description="Polar residues" evidence="3">
    <location>
        <begin position="13"/>
        <end position="23"/>
    </location>
</feature>
<evidence type="ECO:0000256" key="1">
    <source>
        <dbReference type="PROSITE-ProRule" id="PRU00047"/>
    </source>
</evidence>
<dbReference type="Pfam" id="PF14529">
    <property type="entry name" value="Exo_endo_phos_2"/>
    <property type="match status" value="1"/>
</dbReference>
<reference evidence="7 8" key="1">
    <citation type="journal article" date="2014" name="Nat. Commun.">
        <title>Multiple recent horizontal transfers of a large genomic region in cheese making fungi.</title>
        <authorList>
            <person name="Cheeseman K."/>
            <person name="Ropars J."/>
            <person name="Renault P."/>
            <person name="Dupont J."/>
            <person name="Gouzy J."/>
            <person name="Branca A."/>
            <person name="Abraham A.L."/>
            <person name="Ceppi M."/>
            <person name="Conseiller E."/>
            <person name="Debuchy R."/>
            <person name="Malagnac F."/>
            <person name="Goarin A."/>
            <person name="Silar P."/>
            <person name="Lacoste S."/>
            <person name="Sallet E."/>
            <person name="Bensimon A."/>
            <person name="Giraud T."/>
            <person name="Brygoo Y."/>
        </authorList>
    </citation>
    <scope>NUCLEOTIDE SEQUENCE [LARGE SCALE GENOMIC DNA]</scope>
    <source>
        <strain evidence="8">FM 013</strain>
    </source>
</reference>
<accession>A0A0G4PXY0</accession>
<dbReference type="InterPro" id="IPR002156">
    <property type="entry name" value="RNaseH_domain"/>
</dbReference>
<dbReference type="InterPro" id="IPR000477">
    <property type="entry name" value="RT_dom"/>
</dbReference>
<sequence length="1671" mass="188861">MADPPAGGPETPPTNTQEITASFTEDDLEARTTVESRKRTRSGDAFAPSDPAGRITTKEVWKLISTLKDVICQQTTTIAATQNELQEIKHNQNVLQEQNERLHEEVKSLREQLESAPAVTATKTWAAVAANGSNAKPSLNHQQPEKDQNCVRISTQRTFVDPRDNEDSDGNTFGRYLPTDAVNTHIRTALQSDDATQDAKVAGIGTTKTGYLIRFQNTESAEAARNNTGWLHKLGNNTKLVKPRFGVVVHRTPTEELDLETGATQAAEKIINDNGLAELGFHIDELAWMKAKDKALGKFASLGIWFDSAEGAEYMLRNGFLVSQHYIPHVERREIKKKRCFRCQRFGHLAWTCKETPRCGHCAGQHERERCPPGVRARASDLQPRQMLERNLRILQLNMMKSGPRMEALINDPQSQDLDVLLIQEPSITTYRTHVNHSAWRLYRPTAQLDADRFRSLIYINRRISTSSHRQISCDHPDTAAIKIWTANSQILLFSIYIPPVPLFTGDDASALPALTAVQSSIAAATQIEHRSTSIIVSGDFNRHHPMWGGNRIAPRFIEDASDLIDFFQAHNLQGCLPRGTATYWALNNPGQNSTIDQTVTDSPGLLVKCHLYHENYGSDHRATYSEWNLQPQTKLRTKARKAYERADWSKIGEEVARQMSPWKAIKTRPKLDRVVEKLTSATAQVVDRFTPDMRPTPYSKRWFTPDLKVQQVEVNQLRRRWQASCAELGRDHASTTAAFEAMRQKRRAWTRTIEKTKASHWRQFLDEAGEGKLWKAATYMKPRETWGCTPTLRAGSEDIIQNEDKAKAFLDAFFPAMNTPESSVPASPLPELPWHPITELEVERSLRTAKGTTAPGEDNLPMLVWKKLWVHLKTFVVRIFTACVDLGHHPKQWRSAKIIVLRKPGKPDYSLPGAYRPISLLNTLGKLLEAVIARRLSYLAEKHGLLPNSQFGGRPGRTTEQALLVLSNAIDQAWYKHKVVTLISFDLKGAFNGVNWTSLDYSLQARGVPVVVRKWISSFMSDPHANIGFDDFRTETEPLAHAGLAQGSPLSPILFAFFNADLVDQPVDSHGGASAFIDDYFRWRVGRSVEENLATMQSEDIPRIEKWARRTGSSFAAEKTELIHLTRKRDVHLEGQLTFDGADVKPSPTAKLLGVMFDQELRWKEHVQQAIKRATRVTIALSGLRNLRPEQMRQLYQACVTPIVDYASTVWHDPLRDKTHLRQLNTIQRASLIRILSAFKTVATTTLEVEAYILPTHLRLRHRAQRTIARLHTLPRDHPIWSALSRAQRRRDNMRSRYRFPLAETLKTMDPSRLATLETIHPRPLPPWRAEAFAEIEVKSDRESATERAETIRATSDLTVYSDASGRKGHLGAAIVTLNENDEVTEFQQIQVGPMDRWSVHVAELIGIFYAVNMVFKLFHQRLNTVNRVPVIATILCDSKSALQAIQNVKNKSGQRIVHAILQAATEVQGENIKLRLQWMPGHCENRGNDTADRLAKEAAQPGKTHPFRPLLSRENAFVRSKIYAQWGQEWKTSTKGAHLRKIDGGLPARYTRKLYGNLPRNRAYLLTQLRTGHNWLSTYAKKFGFREHDLCECGVQETVAHVLLECPRLQELRVELRRKTGDTLSGVSSLLGGSNEGEKGKPDIVSRAKMVQAVLDFAEASQRFRSRAP</sequence>
<dbReference type="CDD" id="cd01650">
    <property type="entry name" value="RT_nLTR_like"/>
    <property type="match status" value="1"/>
</dbReference>
<protein>
    <submittedName>
        <fullName evidence="7">Zinc finger, CCHC-type</fullName>
    </submittedName>
</protein>
<dbReference type="SUPFAM" id="SSF56219">
    <property type="entry name" value="DNase I-like"/>
    <property type="match status" value="1"/>
</dbReference>
<feature type="region of interest" description="Disordered" evidence="3">
    <location>
        <begin position="1"/>
        <end position="51"/>
    </location>
</feature>
<feature type="domain" description="Reverse transcriptase" evidence="5">
    <location>
        <begin position="883"/>
        <end position="1145"/>
    </location>
</feature>
<name>A0A0G4PXY0_PENC3</name>
<feature type="coiled-coil region" evidence="2">
    <location>
        <begin position="78"/>
        <end position="112"/>
    </location>
</feature>
<dbReference type="Gene3D" id="3.30.420.10">
    <property type="entry name" value="Ribonuclease H-like superfamily/Ribonuclease H"/>
    <property type="match status" value="1"/>
</dbReference>
<organism evidence="7 8">
    <name type="scientific">Penicillium camemberti (strain FM 013)</name>
    <dbReference type="NCBI Taxonomy" id="1429867"/>
    <lineage>
        <taxon>Eukaryota</taxon>
        <taxon>Fungi</taxon>
        <taxon>Dikarya</taxon>
        <taxon>Ascomycota</taxon>
        <taxon>Pezizomycotina</taxon>
        <taxon>Eurotiomycetes</taxon>
        <taxon>Eurotiomycetidae</taxon>
        <taxon>Eurotiales</taxon>
        <taxon>Aspergillaceae</taxon>
        <taxon>Penicillium</taxon>
    </lineage>
</organism>